<evidence type="ECO:0000313" key="3">
    <source>
        <dbReference type="Proteomes" id="UP000231019"/>
    </source>
</evidence>
<organism evidence="2 3">
    <name type="scientific">bacterium (Candidatus Blackallbacteria) CG17_big_fil_post_rev_8_21_14_2_50_48_46</name>
    <dbReference type="NCBI Taxonomy" id="2014261"/>
    <lineage>
        <taxon>Bacteria</taxon>
        <taxon>Candidatus Blackallbacteria</taxon>
    </lineage>
</organism>
<accession>A0A2M7G5N8</accession>
<reference evidence="2 3" key="1">
    <citation type="submission" date="2017-09" db="EMBL/GenBank/DDBJ databases">
        <title>Depth-based differentiation of microbial function through sediment-hosted aquifers and enrichment of novel symbionts in the deep terrestrial subsurface.</title>
        <authorList>
            <person name="Probst A.J."/>
            <person name="Ladd B."/>
            <person name="Jarett J.K."/>
            <person name="Geller-Mcgrath D.E."/>
            <person name="Sieber C.M."/>
            <person name="Emerson J.B."/>
            <person name="Anantharaman K."/>
            <person name="Thomas B.C."/>
            <person name="Malmstrom R."/>
            <person name="Stieglmeier M."/>
            <person name="Klingl A."/>
            <person name="Woyke T."/>
            <person name="Ryan C.M."/>
            <person name="Banfield J.F."/>
        </authorList>
    </citation>
    <scope>NUCLEOTIDE SEQUENCE [LARGE SCALE GENOMIC DNA]</scope>
    <source>
        <strain evidence="2">CG17_big_fil_post_rev_8_21_14_2_50_48_46</strain>
    </source>
</reference>
<proteinExistence type="predicted"/>
<dbReference type="AlphaFoldDB" id="A0A2M7G5N8"/>
<feature type="transmembrane region" description="Helical" evidence="1">
    <location>
        <begin position="12"/>
        <end position="32"/>
    </location>
</feature>
<dbReference type="Proteomes" id="UP000231019">
    <property type="component" value="Unassembled WGS sequence"/>
</dbReference>
<keyword evidence="1" id="KW-0812">Transmembrane</keyword>
<keyword evidence="1" id="KW-1133">Transmembrane helix</keyword>
<dbReference type="EMBL" id="PFFQ01000024">
    <property type="protein sequence ID" value="PIW17340.1"/>
    <property type="molecule type" value="Genomic_DNA"/>
</dbReference>
<keyword evidence="1" id="KW-0472">Membrane</keyword>
<evidence type="ECO:0000256" key="1">
    <source>
        <dbReference type="SAM" id="Phobius"/>
    </source>
</evidence>
<comment type="caution">
    <text evidence="2">The sequence shown here is derived from an EMBL/GenBank/DDBJ whole genome shotgun (WGS) entry which is preliminary data.</text>
</comment>
<evidence type="ECO:0000313" key="2">
    <source>
        <dbReference type="EMBL" id="PIW17340.1"/>
    </source>
</evidence>
<sequence>MTIETTYHTANLLSTAFFCGAFAGLFGFAWGWESAQEQQRKEISMVEVEIVKNHGYENAETVMVLESESAETAAKKLTKLGFFQHSETLFFSGDQPDVWAVLSESVPAA</sequence>
<name>A0A2M7G5N8_9BACT</name>
<protein>
    <submittedName>
        <fullName evidence="2">Uncharacterized protein</fullName>
    </submittedName>
</protein>
<gene>
    <name evidence="2" type="ORF">COW36_09190</name>
</gene>